<name>A0A6J4VXU6_9BACT</name>
<dbReference type="AlphaFoldDB" id="A0A6J4VXU6"/>
<protein>
    <recommendedName>
        <fullName evidence="2">Asparaginase</fullName>
    </recommendedName>
</protein>
<reference evidence="1" key="1">
    <citation type="submission" date="2020-02" db="EMBL/GenBank/DDBJ databases">
        <authorList>
            <person name="Meier V. D."/>
        </authorList>
    </citation>
    <scope>NUCLEOTIDE SEQUENCE</scope>
    <source>
        <strain evidence="1">AVDCRST_MAG88</strain>
    </source>
</reference>
<evidence type="ECO:0000313" key="1">
    <source>
        <dbReference type="EMBL" id="CAA9586614.1"/>
    </source>
</evidence>
<dbReference type="PANTHER" id="PTHR42110">
    <property type="entry name" value="L-ASPARAGINASE, PUTATIVE (AFU_ORTHOLOGUE AFUA_3G11890)-RELATED"/>
    <property type="match status" value="1"/>
</dbReference>
<organism evidence="1">
    <name type="scientific">uncultured Thermomicrobiales bacterium</name>
    <dbReference type="NCBI Taxonomy" id="1645740"/>
    <lineage>
        <taxon>Bacteria</taxon>
        <taxon>Pseudomonadati</taxon>
        <taxon>Thermomicrobiota</taxon>
        <taxon>Thermomicrobia</taxon>
        <taxon>Thermomicrobiales</taxon>
        <taxon>environmental samples</taxon>
    </lineage>
</organism>
<evidence type="ECO:0008006" key="2">
    <source>
        <dbReference type="Google" id="ProtNLM"/>
    </source>
</evidence>
<gene>
    <name evidence="1" type="ORF">AVDCRST_MAG88-4042</name>
</gene>
<dbReference type="Pfam" id="PF06089">
    <property type="entry name" value="Asparaginase_II"/>
    <property type="match status" value="1"/>
</dbReference>
<sequence>MTTVMVEVTRGGIVECRHYGAVAVADAAGRLLFSAGDPRLVTFFRSAAKPIQAVPLVLGGTADRFGFTDEELAICTASHSGEPVHRATVAGMLEKVGLDEGALQCGVVPPIDRAEAARVLAGLLPRGPLYNDCSGKHTGMLAGCRHRGFPIDSYLAADHPWQREILAVMGEFLGLDPASLPLAPDGCGVPTFAAPLASIARAWARLAAPPALYAPVAGRILDAMAAHPYMVAGRGRLDTDLMEVAAGAGGIVAKGGAEGVLCLALRERGWGVAIKVEDGNGRALPAVAATVLSQLGALDDASLARFVERQPPVVRNKDGAAAGELRPVVALAPTPSHATG</sequence>
<dbReference type="PANTHER" id="PTHR42110:SF1">
    <property type="entry name" value="L-ASPARAGINASE, PUTATIVE (AFU_ORTHOLOGUE AFUA_3G11890)-RELATED"/>
    <property type="match status" value="1"/>
</dbReference>
<dbReference type="InterPro" id="IPR010349">
    <property type="entry name" value="Asparaginase_II"/>
</dbReference>
<proteinExistence type="predicted"/>
<dbReference type="EMBL" id="CADCWM010000998">
    <property type="protein sequence ID" value="CAA9586614.1"/>
    <property type="molecule type" value="Genomic_DNA"/>
</dbReference>
<accession>A0A6J4VXU6</accession>